<evidence type="ECO:0000256" key="1">
    <source>
        <dbReference type="ARBA" id="ARBA00004202"/>
    </source>
</evidence>
<comment type="subcellular location">
    <subcellularLocation>
        <location evidence="1">Cell membrane</location>
        <topology evidence="1">Peripheral membrane protein</topology>
    </subcellularLocation>
</comment>
<dbReference type="SUPFAM" id="SSF53756">
    <property type="entry name" value="UDP-Glycosyltransferase/glycogen phosphorylase"/>
    <property type="match status" value="1"/>
</dbReference>
<dbReference type="Proteomes" id="UP000253201">
    <property type="component" value="Unassembled WGS sequence"/>
</dbReference>
<dbReference type="PANTHER" id="PTHR37316">
    <property type="entry name" value="TEICHOIC ACID GLYCEROL-PHOSPHATE PRIMASE"/>
    <property type="match status" value="1"/>
</dbReference>
<dbReference type="InterPro" id="IPR043148">
    <property type="entry name" value="TagF_C"/>
</dbReference>
<organism evidence="7 8">
    <name type="scientific">Pseudocitrobacter faecalis</name>
    <dbReference type="NCBI Taxonomy" id="1398493"/>
    <lineage>
        <taxon>Bacteria</taxon>
        <taxon>Pseudomonadati</taxon>
        <taxon>Pseudomonadota</taxon>
        <taxon>Gammaproteobacteria</taxon>
        <taxon>Enterobacterales</taxon>
        <taxon>Enterobacteriaceae</taxon>
        <taxon>Pseudocitrobacter</taxon>
    </lineage>
</organism>
<dbReference type="Pfam" id="PF04464">
    <property type="entry name" value="Glyphos_transf"/>
    <property type="match status" value="1"/>
</dbReference>
<evidence type="ECO:0000256" key="3">
    <source>
        <dbReference type="ARBA" id="ARBA00022475"/>
    </source>
</evidence>
<comment type="caution">
    <text evidence="7">The sequence shown here is derived from an EMBL/GenBank/DDBJ whole genome shotgun (WGS) entry which is preliminary data.</text>
</comment>
<gene>
    <name evidence="7" type="ORF">DFQ50_101787</name>
</gene>
<protein>
    <submittedName>
        <fullName evidence="7">CDP-glycerol glycerophosphotransferase</fullName>
    </submittedName>
</protein>
<keyword evidence="3" id="KW-1003">Cell membrane</keyword>
<evidence type="ECO:0000256" key="2">
    <source>
        <dbReference type="ARBA" id="ARBA00010488"/>
    </source>
</evidence>
<dbReference type="RefSeq" id="WP_113857212.1">
    <property type="nucleotide sequence ID" value="NZ_QNRL01000001.1"/>
</dbReference>
<evidence type="ECO:0000313" key="8">
    <source>
        <dbReference type="Proteomes" id="UP000253201"/>
    </source>
</evidence>
<comment type="similarity">
    <text evidence="2">Belongs to the CDP-glycerol glycerophosphotransferase family.</text>
</comment>
<dbReference type="InterPro" id="IPR051612">
    <property type="entry name" value="Teichoic_Acid_Biosynth"/>
</dbReference>
<dbReference type="InterPro" id="IPR043149">
    <property type="entry name" value="TagF_N"/>
</dbReference>
<evidence type="ECO:0000256" key="5">
    <source>
        <dbReference type="ARBA" id="ARBA00022944"/>
    </source>
</evidence>
<keyword evidence="4" id="KW-0808">Transferase</keyword>
<evidence type="ECO:0000256" key="6">
    <source>
        <dbReference type="ARBA" id="ARBA00023136"/>
    </source>
</evidence>
<reference evidence="7 8" key="1">
    <citation type="submission" date="2018-06" db="EMBL/GenBank/DDBJ databases">
        <title>Genomic Encyclopedia of Type Strains, Phase IV (KMG-IV): sequencing the most valuable type-strain genomes for metagenomic binning, comparative biology and taxonomic classification.</title>
        <authorList>
            <person name="Goeker M."/>
        </authorList>
    </citation>
    <scope>NUCLEOTIDE SEQUENCE [LARGE SCALE GENOMIC DNA]</scope>
    <source>
        <strain evidence="7 8">DSM 27453</strain>
    </source>
</reference>
<keyword evidence="5" id="KW-0777">Teichoic acid biosynthesis</keyword>
<evidence type="ECO:0000256" key="4">
    <source>
        <dbReference type="ARBA" id="ARBA00022679"/>
    </source>
</evidence>
<keyword evidence="8" id="KW-1185">Reference proteome</keyword>
<dbReference type="Gene3D" id="3.40.50.12580">
    <property type="match status" value="1"/>
</dbReference>
<proteinExistence type="inferred from homology"/>
<name>A0ABX9G8C9_9ENTR</name>
<accession>A0ABX9G8C9</accession>
<evidence type="ECO:0000313" key="7">
    <source>
        <dbReference type="EMBL" id="RBP15290.1"/>
    </source>
</evidence>
<keyword evidence="6" id="KW-0472">Membrane</keyword>
<dbReference type="PANTHER" id="PTHR37316:SF3">
    <property type="entry name" value="TEICHOIC ACID GLYCEROL-PHOSPHATE TRANSFERASE"/>
    <property type="match status" value="1"/>
</dbReference>
<sequence>MNGLKTIFHLFIDNALHFLCFFSSLDKNIFIFNSTGNNNYNFNSRFLYEYMTAMNDPSIKCYFVVNDDAKRKYLLDSGVKHVISGEYLRNKLLILRAKTWVCSTIEPPSTSFFKRKGRVVYHLGHGVPLKNIGMAEHKIPFIKKMNRYSKLRVFTHVTCFSDFFKDVLYRAFNKNDSISYMTLGQPRNDSILSEIKESQSTIKKLCLDVVEIDQFNCARKVLYCPTWRNYATTDFFPFPDFNAKKLADYLDENNILIFTREHPYYNFNMPEGINNIRRVIPLNSDVLNDITPHLSFFDLLLTDYSSIFIDFLVTGKPVAFIPYDLDCYSDVVGFSKPYSQIAVGSHIKNLSDFLLCISDDSFDGYSQEYLDIFNVKPTGNCQEHYYNLKTLVDLV</sequence>
<dbReference type="Gene3D" id="3.40.50.11820">
    <property type="match status" value="1"/>
</dbReference>
<dbReference type="InterPro" id="IPR007554">
    <property type="entry name" value="Glycerophosphate_synth"/>
</dbReference>
<dbReference type="EMBL" id="QNRL01000001">
    <property type="protein sequence ID" value="RBP15290.1"/>
    <property type="molecule type" value="Genomic_DNA"/>
</dbReference>